<dbReference type="GO" id="GO:0050126">
    <property type="term" value="F:N-carbamoylputrescine amidase activity"/>
    <property type="evidence" value="ECO:0007669"/>
    <property type="project" value="TreeGrafter"/>
</dbReference>
<dbReference type="InterPro" id="IPR003010">
    <property type="entry name" value="C-N_Hydrolase"/>
</dbReference>
<evidence type="ECO:0000313" key="3">
    <source>
        <dbReference type="EMBL" id="OLQ86410.1"/>
    </source>
</evidence>
<protein>
    <recommendedName>
        <fullName evidence="2">CN hydrolase domain-containing protein</fullName>
    </recommendedName>
</protein>
<dbReference type="CDD" id="cd07197">
    <property type="entry name" value="nitrilase"/>
    <property type="match status" value="1"/>
</dbReference>
<dbReference type="PANTHER" id="PTHR43674:SF2">
    <property type="entry name" value="BETA-UREIDOPROPIONASE"/>
    <property type="match status" value="1"/>
</dbReference>
<dbReference type="SUPFAM" id="SSF56317">
    <property type="entry name" value="Carbon-nitrogen hydrolase"/>
    <property type="match status" value="1"/>
</dbReference>
<dbReference type="Gene3D" id="3.60.110.10">
    <property type="entry name" value="Carbon-nitrogen hydrolase"/>
    <property type="match status" value="1"/>
</dbReference>
<proteinExistence type="predicted"/>
<dbReference type="PANTHER" id="PTHR43674">
    <property type="entry name" value="NITRILASE C965.09-RELATED"/>
    <property type="match status" value="1"/>
</dbReference>
<evidence type="ECO:0000256" key="1">
    <source>
        <dbReference type="ARBA" id="ARBA00022801"/>
    </source>
</evidence>
<evidence type="ECO:0000259" key="2">
    <source>
        <dbReference type="PROSITE" id="PS50263"/>
    </source>
</evidence>
<dbReference type="PROSITE" id="PS50263">
    <property type="entry name" value="CN_HYDROLASE"/>
    <property type="match status" value="1"/>
</dbReference>
<dbReference type="InterPro" id="IPR036526">
    <property type="entry name" value="C-N_Hydrolase_sf"/>
</dbReference>
<organism evidence="3 4">
    <name type="scientific">Vibrio panuliri</name>
    <dbReference type="NCBI Taxonomy" id="1381081"/>
    <lineage>
        <taxon>Bacteria</taxon>
        <taxon>Pseudomonadati</taxon>
        <taxon>Pseudomonadota</taxon>
        <taxon>Gammaproteobacteria</taxon>
        <taxon>Vibrionales</taxon>
        <taxon>Vibrionaceae</taxon>
        <taxon>Vibrio</taxon>
    </lineage>
</organism>
<dbReference type="Pfam" id="PF00795">
    <property type="entry name" value="CN_hydrolase"/>
    <property type="match status" value="1"/>
</dbReference>
<reference evidence="3 4" key="1">
    <citation type="submission" date="2016-09" db="EMBL/GenBank/DDBJ databases">
        <title>Genomic Taxonomy of the Vibrionaceae.</title>
        <authorList>
            <person name="Gonzalez-Castillo A."/>
            <person name="Gomez-Gil B."/>
            <person name="Enciso-Ibarra K."/>
        </authorList>
    </citation>
    <scope>NUCLEOTIDE SEQUENCE [LARGE SCALE GENOMIC DNA]</scope>
    <source>
        <strain evidence="3 4">CAIM 703</strain>
    </source>
</reference>
<dbReference type="GO" id="GO:0033388">
    <property type="term" value="P:putrescine biosynthetic process from arginine"/>
    <property type="evidence" value="ECO:0007669"/>
    <property type="project" value="TreeGrafter"/>
</dbReference>
<dbReference type="STRING" id="1381081.BIY22_12245"/>
<dbReference type="AlphaFoldDB" id="A0A1Q9HB56"/>
<dbReference type="InterPro" id="IPR050345">
    <property type="entry name" value="Aliph_Amidase/BUP"/>
</dbReference>
<gene>
    <name evidence="3" type="ORF">BIY22_12245</name>
</gene>
<name>A0A1Q9HB56_9VIBR</name>
<accession>A0A1Q9HB56</accession>
<keyword evidence="1" id="KW-0378">Hydrolase</keyword>
<dbReference type="EMBL" id="MJMJ01000043">
    <property type="protein sequence ID" value="OLQ86410.1"/>
    <property type="molecule type" value="Genomic_DNA"/>
</dbReference>
<feature type="domain" description="CN hydrolase" evidence="2">
    <location>
        <begin position="6"/>
        <end position="240"/>
    </location>
</feature>
<dbReference type="OrthoDB" id="9760188at2"/>
<dbReference type="Proteomes" id="UP000186313">
    <property type="component" value="Unassembled WGS sequence"/>
</dbReference>
<dbReference type="RefSeq" id="WP_075710384.1">
    <property type="nucleotide sequence ID" value="NZ_MJMJ01000043.1"/>
</dbReference>
<evidence type="ECO:0000313" key="4">
    <source>
        <dbReference type="Proteomes" id="UP000186313"/>
    </source>
</evidence>
<comment type="caution">
    <text evidence="3">The sequence shown here is derived from an EMBL/GenBank/DDBJ whole genome shotgun (WGS) entry which is preliminary data.</text>
</comment>
<sequence length="254" mass="27928">MNSNSLLIALAQVPIEDGEIEVNLRQHLHAINQAATLGADIVVFPELSLSGYQISRADELSLEAKHSVLRDLSDAAVTHQITVIAGCFLKRGKNKPAISAAICKPTGELDFYAKQYLHGDEKKYCRAGQHNYYLRIKGYKLALAICADFTHPLHSSEADEDEADVYLVSALISTKGYADDSEILSQIARKHRFPVLLSNYIKPTAGWQVAGKSAVWDQEGVNIFTASSEQADLSLIDITGHMISGKSYPIERKE</sequence>